<comment type="caution">
    <text evidence="1">The sequence shown here is derived from an EMBL/GenBank/DDBJ whole genome shotgun (WGS) entry which is preliminary data.</text>
</comment>
<sequence length="168" mass="18708">MRGIRACERGHAVPYPKPSRNGATAMINGQLYTCEVRGVLDGPAIRSTRGRCPTERDGCTVALDVETKTRGRAGVVWICLPLRLSSTFSSARLRYARDHCVPVKYSNFCIARPNTQRRCTAFLFCSMPRWGPIVARTRLERMGRPGNNAAQQCPQMGSRFHGQLVPVQ</sequence>
<protein>
    <submittedName>
        <fullName evidence="1">Uncharacterized protein</fullName>
    </submittedName>
</protein>
<reference evidence="1" key="1">
    <citation type="submission" date="2023-03" db="EMBL/GenBank/DDBJ databases">
        <title>Massive genome expansion in bonnet fungi (Mycena s.s.) driven by repeated elements and novel gene families across ecological guilds.</title>
        <authorList>
            <consortium name="Lawrence Berkeley National Laboratory"/>
            <person name="Harder C.B."/>
            <person name="Miyauchi S."/>
            <person name="Viragh M."/>
            <person name="Kuo A."/>
            <person name="Thoen E."/>
            <person name="Andreopoulos B."/>
            <person name="Lu D."/>
            <person name="Skrede I."/>
            <person name="Drula E."/>
            <person name="Henrissat B."/>
            <person name="Morin E."/>
            <person name="Kohler A."/>
            <person name="Barry K."/>
            <person name="LaButti K."/>
            <person name="Morin E."/>
            <person name="Salamov A."/>
            <person name="Lipzen A."/>
            <person name="Mereny Z."/>
            <person name="Hegedus B."/>
            <person name="Baldrian P."/>
            <person name="Stursova M."/>
            <person name="Weitz H."/>
            <person name="Taylor A."/>
            <person name="Grigoriev I.V."/>
            <person name="Nagy L.G."/>
            <person name="Martin F."/>
            <person name="Kauserud H."/>
        </authorList>
    </citation>
    <scope>NUCLEOTIDE SEQUENCE</scope>
    <source>
        <strain evidence="1">CBHHK182m</strain>
    </source>
</reference>
<accession>A0AAD7N5E0</accession>
<dbReference type="AlphaFoldDB" id="A0AAD7N5E0"/>
<evidence type="ECO:0000313" key="1">
    <source>
        <dbReference type="EMBL" id="KAJ7745140.1"/>
    </source>
</evidence>
<organism evidence="1 2">
    <name type="scientific">Mycena metata</name>
    <dbReference type="NCBI Taxonomy" id="1033252"/>
    <lineage>
        <taxon>Eukaryota</taxon>
        <taxon>Fungi</taxon>
        <taxon>Dikarya</taxon>
        <taxon>Basidiomycota</taxon>
        <taxon>Agaricomycotina</taxon>
        <taxon>Agaricomycetes</taxon>
        <taxon>Agaricomycetidae</taxon>
        <taxon>Agaricales</taxon>
        <taxon>Marasmiineae</taxon>
        <taxon>Mycenaceae</taxon>
        <taxon>Mycena</taxon>
    </lineage>
</organism>
<dbReference type="Proteomes" id="UP001215598">
    <property type="component" value="Unassembled WGS sequence"/>
</dbReference>
<gene>
    <name evidence="1" type="ORF">B0H16DRAFT_1559053</name>
</gene>
<name>A0AAD7N5E0_9AGAR</name>
<evidence type="ECO:0000313" key="2">
    <source>
        <dbReference type="Proteomes" id="UP001215598"/>
    </source>
</evidence>
<keyword evidence="2" id="KW-1185">Reference proteome</keyword>
<dbReference type="EMBL" id="JARKIB010000084">
    <property type="protein sequence ID" value="KAJ7745140.1"/>
    <property type="molecule type" value="Genomic_DNA"/>
</dbReference>
<proteinExistence type="predicted"/>